<dbReference type="PANTHER" id="PTHR10357">
    <property type="entry name" value="ALPHA-AMYLASE FAMILY MEMBER"/>
    <property type="match status" value="1"/>
</dbReference>
<evidence type="ECO:0000256" key="1">
    <source>
        <dbReference type="ARBA" id="ARBA00008061"/>
    </source>
</evidence>
<dbReference type="SMART" id="SM00642">
    <property type="entry name" value="Aamy"/>
    <property type="match status" value="1"/>
</dbReference>
<dbReference type="PANTHER" id="PTHR10357:SF179">
    <property type="entry name" value="NEUTRAL AND BASIC AMINO ACID TRANSPORT PROTEIN RBAT"/>
    <property type="match status" value="1"/>
</dbReference>
<dbReference type="InterPro" id="IPR006047">
    <property type="entry name" value="GH13_cat_dom"/>
</dbReference>
<evidence type="ECO:0000313" key="4">
    <source>
        <dbReference type="EMBL" id="QJW36055.1"/>
    </source>
</evidence>
<keyword evidence="4" id="KW-0378">Hydrolase</keyword>
<accession>A0A6M5UFK8</accession>
<dbReference type="SUPFAM" id="SSF51445">
    <property type="entry name" value="(Trans)glycosidases"/>
    <property type="match status" value="1"/>
</dbReference>
<dbReference type="InterPro" id="IPR045857">
    <property type="entry name" value="O16G_dom_2"/>
</dbReference>
<feature type="compositionally biased region" description="Acidic residues" evidence="2">
    <location>
        <begin position="1"/>
        <end position="11"/>
    </location>
</feature>
<comment type="similarity">
    <text evidence="1">Belongs to the glycosyl hydrolase 13 family.</text>
</comment>
<feature type="region of interest" description="Disordered" evidence="2">
    <location>
        <begin position="1"/>
        <end position="24"/>
    </location>
</feature>
<dbReference type="Pfam" id="PF00128">
    <property type="entry name" value="Alpha-amylase"/>
    <property type="match status" value="1"/>
</dbReference>
<dbReference type="EMBL" id="CP052757">
    <property type="protein sequence ID" value="QJW36055.1"/>
    <property type="molecule type" value="Genomic_DNA"/>
</dbReference>
<dbReference type="Pfam" id="PF11941">
    <property type="entry name" value="DUF3459"/>
    <property type="match status" value="1"/>
</dbReference>
<proteinExistence type="inferred from homology"/>
<dbReference type="Gene3D" id="3.20.20.80">
    <property type="entry name" value="Glycosidases"/>
    <property type="match status" value="1"/>
</dbReference>
<dbReference type="Gene3D" id="3.90.400.10">
    <property type="entry name" value="Oligo-1,6-glucosidase, Domain 2"/>
    <property type="match status" value="1"/>
</dbReference>
<sequence>MAHELTEEDAVSNDHPRVADGEPTPDATLAQAVREPAAASPDWWRSAVIYQVYVRSFADGNGDGTGDLAGVRQHLGYLRDLGVDAIWFTPWYVSPLADGGYDVADYRAIDPQFGTLAEAEQLIAEARDLGIRTIIDVVPNHVSSEHEWFKAALAAGPGSPERERFWFHPGKGEDGSEIPTRWVSEFQGSTWTRTTNPDGTPGEWYLHVFAPEQPDLNWNHPDVRREHEDILRFWFDRGAAGIRIDSAAQLVKDPALPEVPAHPGPGEHPHVDRDELHDIYRGWRAVADSYEEPRVLVGEVWLADRARFAQYLRPDEMHTAFNFDFMARPWDAKALRESVQTTLDAHAPVAAPATWVLSNHDVTRPVTRYGREDSSFAFTAKRFGTPTDLETGRRRARAAALLSAALPGSLYLYQGDELGLPEVEDLPLDAIQDPMHFRSDGVDPGRDGCRVPLPWTRGGTSHGFGPDGGAQPWLPQPHGWGEVSVEAQSDDETSVLALYRRVLATRRAEPALHGEAFRWLDSLGGVALGDDVLAFRRGDTRDDAHGDDDGVLTCVVNLGTEDVPLPADAEVLLHSGTPHGADTSEPPTRLAPDTAVWLRA</sequence>
<gene>
    <name evidence="4" type="ORF">FIC82_007420</name>
</gene>
<name>A0A6M5UFK8_9MICO</name>
<dbReference type="CDD" id="cd11332">
    <property type="entry name" value="AmyAc_OligoGlu_TS"/>
    <property type="match status" value="1"/>
</dbReference>
<dbReference type="GO" id="GO:0009313">
    <property type="term" value="P:oligosaccharide catabolic process"/>
    <property type="evidence" value="ECO:0007669"/>
    <property type="project" value="TreeGrafter"/>
</dbReference>
<evidence type="ECO:0000313" key="5">
    <source>
        <dbReference type="Proteomes" id="UP000451354"/>
    </source>
</evidence>
<dbReference type="AlphaFoldDB" id="A0A6M5UFK8"/>
<keyword evidence="5" id="KW-1185">Reference proteome</keyword>
<organism evidence="4 5">
    <name type="scientific">Cellulosimicrobium protaetiae</name>
    <dbReference type="NCBI Taxonomy" id="2587808"/>
    <lineage>
        <taxon>Bacteria</taxon>
        <taxon>Bacillati</taxon>
        <taxon>Actinomycetota</taxon>
        <taxon>Actinomycetes</taxon>
        <taxon>Micrococcales</taxon>
        <taxon>Promicromonosporaceae</taxon>
        <taxon>Cellulosimicrobium</taxon>
    </lineage>
</organism>
<dbReference type="InterPro" id="IPR017853">
    <property type="entry name" value="GH"/>
</dbReference>
<protein>
    <submittedName>
        <fullName evidence="4">Glycoside hydrolase family 13 protein</fullName>
    </submittedName>
</protein>
<reference evidence="5" key="1">
    <citation type="journal article" date="2022" name="Int. J. Syst. Evol. Microbiol.">
        <title>Cellulosimicrobium protaetiae sp. nov., isolated from the gut of the larva of Protaetia brevitarsis seulensis.</title>
        <authorList>
            <person name="Le Han H."/>
            <person name="Nguyen T.T.H."/>
            <person name="Li Z."/>
            <person name="Shin N.R."/>
            <person name="Kim S.G."/>
        </authorList>
    </citation>
    <scope>NUCLEOTIDE SEQUENCE [LARGE SCALE GENOMIC DNA]</scope>
    <source>
        <strain evidence="5">BI34</strain>
    </source>
</reference>
<evidence type="ECO:0000259" key="3">
    <source>
        <dbReference type="SMART" id="SM00642"/>
    </source>
</evidence>
<dbReference type="KEGG" id="cprt:FIC82_007420"/>
<evidence type="ECO:0000256" key="2">
    <source>
        <dbReference type="SAM" id="MobiDB-lite"/>
    </source>
</evidence>
<dbReference type="Proteomes" id="UP000451354">
    <property type="component" value="Chromosome"/>
</dbReference>
<feature type="domain" description="Glycosyl hydrolase family 13 catalytic" evidence="3">
    <location>
        <begin position="51"/>
        <end position="450"/>
    </location>
</feature>
<dbReference type="InterPro" id="IPR022567">
    <property type="entry name" value="DUF3459"/>
</dbReference>
<dbReference type="GO" id="GO:0004556">
    <property type="term" value="F:alpha-amylase activity"/>
    <property type="evidence" value="ECO:0007669"/>
    <property type="project" value="TreeGrafter"/>
</dbReference>